<accession>A0A9Q1H7J2</accession>
<dbReference type="EMBL" id="JAIZAY010000010">
    <property type="protein sequence ID" value="KAJ8035296.1"/>
    <property type="molecule type" value="Genomic_DNA"/>
</dbReference>
<evidence type="ECO:0000313" key="1">
    <source>
        <dbReference type="EMBL" id="KAJ8035296.1"/>
    </source>
</evidence>
<dbReference type="InterPro" id="IPR021109">
    <property type="entry name" value="Peptidase_aspartic_dom_sf"/>
</dbReference>
<comment type="caution">
    <text evidence="1">The sequence shown here is derived from an EMBL/GenBank/DDBJ whole genome shotgun (WGS) entry which is preliminary data.</text>
</comment>
<proteinExistence type="predicted"/>
<sequence>MDYTKEEGSDNPEVQRTQNRKGMVGGYINLDIKIAVNVLQGILDTGLQVTTISEKFARTYLHQLEKPREDFLWLNLKAANGLSIPLSGYIEADVKVMGTIIPKTGILILKNEPAPGIPCLLGMNIIQHVRDNLFKAQGKQYVKDLKTDNTGICQIFNKLEKSYGFTGENGKMGYVRIVSRKSMFNSPRQEVIITGRCRMGPNGEEYEALTEPCPNSNMPQNVLIAKTLGVVRGGRVPVRLVNPYPFKVRIKRSTKLGIVSQVDTVEEPEITIESTEEGTFCVGVNL</sequence>
<dbReference type="Gene3D" id="2.40.70.10">
    <property type="entry name" value="Acid Proteases"/>
    <property type="match status" value="1"/>
</dbReference>
<keyword evidence="2" id="KW-1185">Reference proteome</keyword>
<reference evidence="1" key="1">
    <citation type="submission" date="2021-10" db="EMBL/GenBank/DDBJ databases">
        <title>Tropical sea cucumber genome reveals ecological adaptation and Cuvierian tubules defense mechanism.</title>
        <authorList>
            <person name="Chen T."/>
        </authorList>
    </citation>
    <scope>NUCLEOTIDE SEQUENCE</scope>
    <source>
        <strain evidence="1">Nanhai2018</strain>
        <tissue evidence="1">Muscle</tissue>
    </source>
</reference>
<dbReference type="Proteomes" id="UP001152320">
    <property type="component" value="Chromosome 10"/>
</dbReference>
<name>A0A9Q1H7J2_HOLLE</name>
<dbReference type="AlphaFoldDB" id="A0A9Q1H7J2"/>
<protein>
    <recommendedName>
        <fullName evidence="3">Peptidase A2 domain-containing protein</fullName>
    </recommendedName>
</protein>
<gene>
    <name evidence="1" type="ORF">HOLleu_22475</name>
</gene>
<organism evidence="1 2">
    <name type="scientific">Holothuria leucospilota</name>
    <name type="common">Black long sea cucumber</name>
    <name type="synonym">Mertensiothuria leucospilota</name>
    <dbReference type="NCBI Taxonomy" id="206669"/>
    <lineage>
        <taxon>Eukaryota</taxon>
        <taxon>Metazoa</taxon>
        <taxon>Echinodermata</taxon>
        <taxon>Eleutherozoa</taxon>
        <taxon>Echinozoa</taxon>
        <taxon>Holothuroidea</taxon>
        <taxon>Aspidochirotacea</taxon>
        <taxon>Aspidochirotida</taxon>
        <taxon>Holothuriidae</taxon>
        <taxon>Holothuria</taxon>
    </lineage>
</organism>
<dbReference type="OrthoDB" id="4369127at2759"/>
<evidence type="ECO:0008006" key="3">
    <source>
        <dbReference type="Google" id="ProtNLM"/>
    </source>
</evidence>
<evidence type="ECO:0000313" key="2">
    <source>
        <dbReference type="Proteomes" id="UP001152320"/>
    </source>
</evidence>